<evidence type="ECO:0000313" key="1">
    <source>
        <dbReference type="EMBL" id="KAI7844808.1"/>
    </source>
</evidence>
<comment type="caution">
    <text evidence="1">The sequence shown here is derived from an EMBL/GenBank/DDBJ whole genome shotgun (WGS) entry which is preliminary data.</text>
</comment>
<reference evidence="1" key="1">
    <citation type="submission" date="2020-11" db="EMBL/GenBank/DDBJ databases">
        <title>Chlorella ohadii genome sequencing and assembly.</title>
        <authorList>
            <person name="Murik O."/>
            <person name="Treves H."/>
            <person name="Kedem I."/>
            <person name="Shotland Y."/>
            <person name="Kaplan A."/>
        </authorList>
    </citation>
    <scope>NUCLEOTIDE SEQUENCE</scope>
    <source>
        <strain evidence="1">1</strain>
    </source>
</reference>
<dbReference type="InterPro" id="IPR052798">
    <property type="entry name" value="Giardia_VSA"/>
</dbReference>
<protein>
    <submittedName>
        <fullName evidence="1">Uncharacterized protein</fullName>
    </submittedName>
</protein>
<dbReference type="SMART" id="SM00261">
    <property type="entry name" value="FU"/>
    <property type="match status" value="3"/>
</dbReference>
<dbReference type="InterPro" id="IPR006212">
    <property type="entry name" value="Furin_repeat"/>
</dbReference>
<gene>
    <name evidence="1" type="ORF">COHA_001688</name>
</gene>
<proteinExistence type="predicted"/>
<dbReference type="EMBL" id="JADXDR010000024">
    <property type="protein sequence ID" value="KAI7844808.1"/>
    <property type="molecule type" value="Genomic_DNA"/>
</dbReference>
<sequence>MSVAVCPEPCSAHPAEQCPDGCASGDSNSTALCNEQAKCTACIEGYALTDAGECAAVSVPDTARSNGHSLTCPMDCAKCDSKDPTVCLECVSGYGLNGTSADGCVPCIDDLCGDCSSAYTQCKSCSDMNWLSPDGTCQPIGDNCVTANADGNCTECFFGYVVVDGTCQKCDAGDDCAKCDPANLSVCLSCENPNNMTVLRDGKCVPPCKDTNCQTCASPDADTCDECFNAYGLVDGKCVACIDESYSFACDACDGNPEVCTRCASTSTGLYSLVGGQCIFTQFPPADFAGPEMLV</sequence>
<dbReference type="PANTHER" id="PTHR23275:SF100">
    <property type="entry name" value="EGF-LIKE DOMAIN-CONTAINING PROTEIN"/>
    <property type="match status" value="1"/>
</dbReference>
<dbReference type="Proteomes" id="UP001205105">
    <property type="component" value="Unassembled WGS sequence"/>
</dbReference>
<dbReference type="PANTHER" id="PTHR23275">
    <property type="entry name" value="CABRIOLET.-RELATED"/>
    <property type="match status" value="1"/>
</dbReference>
<dbReference type="AlphaFoldDB" id="A0AAD5DYA8"/>
<evidence type="ECO:0000313" key="2">
    <source>
        <dbReference type="Proteomes" id="UP001205105"/>
    </source>
</evidence>
<accession>A0AAD5DYA8</accession>
<keyword evidence="2" id="KW-1185">Reference proteome</keyword>
<dbReference type="SUPFAM" id="SSF57184">
    <property type="entry name" value="Growth factor receptor domain"/>
    <property type="match status" value="2"/>
</dbReference>
<name>A0AAD5DYA8_9CHLO</name>
<organism evidence="1 2">
    <name type="scientific">Chlorella ohadii</name>
    <dbReference type="NCBI Taxonomy" id="2649997"/>
    <lineage>
        <taxon>Eukaryota</taxon>
        <taxon>Viridiplantae</taxon>
        <taxon>Chlorophyta</taxon>
        <taxon>core chlorophytes</taxon>
        <taxon>Trebouxiophyceae</taxon>
        <taxon>Chlorellales</taxon>
        <taxon>Chlorellaceae</taxon>
        <taxon>Chlorella clade</taxon>
        <taxon>Chlorella</taxon>
    </lineage>
</organism>
<dbReference type="InterPro" id="IPR009030">
    <property type="entry name" value="Growth_fac_rcpt_cys_sf"/>
</dbReference>